<feature type="compositionally biased region" description="Polar residues" evidence="1">
    <location>
        <begin position="99"/>
        <end position="110"/>
    </location>
</feature>
<comment type="caution">
    <text evidence="2">The sequence shown here is derived from an EMBL/GenBank/DDBJ whole genome shotgun (WGS) entry which is preliminary data.</text>
</comment>
<dbReference type="EMBL" id="CAJOBP010038038">
    <property type="protein sequence ID" value="CAF4731914.1"/>
    <property type="molecule type" value="Genomic_DNA"/>
</dbReference>
<feature type="region of interest" description="Disordered" evidence="1">
    <location>
        <begin position="80"/>
        <end position="110"/>
    </location>
</feature>
<feature type="non-terminal residue" evidence="2">
    <location>
        <position position="1"/>
    </location>
</feature>
<keyword evidence="3" id="KW-1185">Reference proteome</keyword>
<proteinExistence type="predicted"/>
<protein>
    <submittedName>
        <fullName evidence="2">Uncharacterized protein</fullName>
    </submittedName>
</protein>
<evidence type="ECO:0000313" key="2">
    <source>
        <dbReference type="EMBL" id="CAF4731914.1"/>
    </source>
</evidence>
<organism evidence="2 3">
    <name type="scientific">Rotaria socialis</name>
    <dbReference type="NCBI Taxonomy" id="392032"/>
    <lineage>
        <taxon>Eukaryota</taxon>
        <taxon>Metazoa</taxon>
        <taxon>Spiralia</taxon>
        <taxon>Gnathifera</taxon>
        <taxon>Rotifera</taxon>
        <taxon>Eurotatoria</taxon>
        <taxon>Bdelloidea</taxon>
        <taxon>Philodinida</taxon>
        <taxon>Philodinidae</taxon>
        <taxon>Rotaria</taxon>
    </lineage>
</organism>
<accession>A0A821K5N8</accession>
<gene>
    <name evidence="2" type="ORF">UJA718_LOCUS37825</name>
</gene>
<evidence type="ECO:0000256" key="1">
    <source>
        <dbReference type="SAM" id="MobiDB-lite"/>
    </source>
</evidence>
<name>A0A821K5N8_9BILA</name>
<feature type="region of interest" description="Disordered" evidence="1">
    <location>
        <begin position="140"/>
        <end position="160"/>
    </location>
</feature>
<sequence>MLQGCICTPPLIWYMKSLLNQHILNNISQINAPSSSTVTLANGNIISSSIYSGAGPTLSNSNIPSELLSPSHIDSMMSSQQSSLLSRTIADNDRPTNPPTSLMTNGSSDGHSLIDNNNFANLSTMNSGLSTIAAAPTSSSSSFLSSANSNDLSSTNNSSV</sequence>
<dbReference type="AlphaFoldDB" id="A0A821K5N8"/>
<dbReference type="Proteomes" id="UP000663873">
    <property type="component" value="Unassembled WGS sequence"/>
</dbReference>
<evidence type="ECO:0000313" key="3">
    <source>
        <dbReference type="Proteomes" id="UP000663873"/>
    </source>
</evidence>
<reference evidence="2" key="1">
    <citation type="submission" date="2021-02" db="EMBL/GenBank/DDBJ databases">
        <authorList>
            <person name="Nowell W R."/>
        </authorList>
    </citation>
    <scope>NUCLEOTIDE SEQUENCE</scope>
</reference>